<dbReference type="InterPro" id="IPR025188">
    <property type="entry name" value="DUF4113"/>
</dbReference>
<evidence type="ECO:0000256" key="4">
    <source>
        <dbReference type="ARBA" id="ARBA00023204"/>
    </source>
</evidence>
<dbReference type="PANTHER" id="PTHR11076">
    <property type="entry name" value="DNA REPAIR POLYMERASE UMUC / TRANSFERASE FAMILY MEMBER"/>
    <property type="match status" value="1"/>
</dbReference>
<dbReference type="InterPro" id="IPR017961">
    <property type="entry name" value="DNA_pol_Y-fam_little_finger"/>
</dbReference>
<name>A0A4R3XRT1_9PROT</name>
<evidence type="ECO:0000256" key="5">
    <source>
        <dbReference type="ARBA" id="ARBA00023236"/>
    </source>
</evidence>
<dbReference type="SUPFAM" id="SSF56672">
    <property type="entry name" value="DNA/RNA polymerases"/>
    <property type="match status" value="1"/>
</dbReference>
<dbReference type="PANTHER" id="PTHR11076:SF34">
    <property type="entry name" value="PROTEIN UMUC"/>
    <property type="match status" value="1"/>
</dbReference>
<dbReference type="CDD" id="cd01700">
    <property type="entry name" value="PolY_Pol_V_umuC"/>
    <property type="match status" value="1"/>
</dbReference>
<evidence type="ECO:0000313" key="7">
    <source>
        <dbReference type="EMBL" id="TCV79957.1"/>
    </source>
</evidence>
<dbReference type="Gene3D" id="3.30.70.270">
    <property type="match status" value="1"/>
</dbReference>
<dbReference type="GO" id="GO:0042276">
    <property type="term" value="P:error-prone translesion synthesis"/>
    <property type="evidence" value="ECO:0007669"/>
    <property type="project" value="TreeGrafter"/>
</dbReference>
<dbReference type="Pfam" id="PF00817">
    <property type="entry name" value="IMS"/>
    <property type="match status" value="1"/>
</dbReference>
<sequence>MAARAIALVDCNNFYVSCERVFQPRLEHKPVVVLSNNDGCVVARSSEVKALGVKMGIPFFQIQDLVRQHKIMAFSSNYALYADMSNRVMSILAQFSPHQEIYSIDECFLDLTSFNRLDLTAYGQQIRRRIHQWLGLPVCVGIASTKTLAKLANHIAKKNPDFQSVCNLNTLSPAKTDALFSRIEAGEVWGVGRRIRERLSEMGIHRVKDLRDAELKAIRSQFGVVLERTVMELRGTPCISLEEIAPAKQQIMSSRSFGMPVFALKDLQEAVSSYMTRAAEKLRRQHSLAGAITVYIHTNPHKVREPQYQKSITLPLVESTDNTLTLVNVALIGLEYIYRPGYCYQKAGIMLLNIIHADQKQPDLFSTANPQIPAKSRDMMRCMDHINALMGKNTVRLASAGIEQDWKARTDRKSPNYTTRWEELAITT</sequence>
<dbReference type="Gene3D" id="3.40.1170.60">
    <property type="match status" value="1"/>
</dbReference>
<protein>
    <submittedName>
        <fullName evidence="7">DNA polymerase V</fullName>
    </submittedName>
</protein>
<dbReference type="RefSeq" id="WP_124946125.1">
    <property type="nucleotide sequence ID" value="NZ_BHVT01000026.1"/>
</dbReference>
<dbReference type="OrthoDB" id="9808813at2"/>
<dbReference type="InterPro" id="IPR043502">
    <property type="entry name" value="DNA/RNA_pol_sf"/>
</dbReference>
<dbReference type="InterPro" id="IPR043128">
    <property type="entry name" value="Rev_trsase/Diguanyl_cyclase"/>
</dbReference>
<dbReference type="Pfam" id="PF11799">
    <property type="entry name" value="IMS_C"/>
    <property type="match status" value="1"/>
</dbReference>
<dbReference type="GO" id="GO:0005829">
    <property type="term" value="C:cytosol"/>
    <property type="evidence" value="ECO:0007669"/>
    <property type="project" value="TreeGrafter"/>
</dbReference>
<evidence type="ECO:0000256" key="3">
    <source>
        <dbReference type="ARBA" id="ARBA00023199"/>
    </source>
</evidence>
<dbReference type="GO" id="GO:0009432">
    <property type="term" value="P:SOS response"/>
    <property type="evidence" value="ECO:0007669"/>
    <property type="project" value="UniProtKB-KW"/>
</dbReference>
<dbReference type="InterPro" id="IPR001126">
    <property type="entry name" value="UmuC"/>
</dbReference>
<keyword evidence="5" id="KW-0742">SOS response</keyword>
<dbReference type="Gene3D" id="1.10.150.20">
    <property type="entry name" value="5' to 3' exonuclease, C-terminal subdomain"/>
    <property type="match status" value="1"/>
</dbReference>
<comment type="similarity">
    <text evidence="1">Belongs to the DNA polymerase type-Y family.</text>
</comment>
<dbReference type="InterPro" id="IPR050116">
    <property type="entry name" value="DNA_polymerase-Y"/>
</dbReference>
<keyword evidence="3" id="KW-0741">SOS mutagenesis</keyword>
<dbReference type="Pfam" id="PF13438">
    <property type="entry name" value="DUF4113"/>
    <property type="match status" value="1"/>
</dbReference>
<proteinExistence type="inferred from homology"/>
<evidence type="ECO:0000256" key="1">
    <source>
        <dbReference type="ARBA" id="ARBA00010945"/>
    </source>
</evidence>
<dbReference type="GO" id="GO:0006281">
    <property type="term" value="P:DNA repair"/>
    <property type="evidence" value="ECO:0007669"/>
    <property type="project" value="UniProtKB-KW"/>
</dbReference>
<dbReference type="GO" id="GO:0003684">
    <property type="term" value="F:damaged DNA binding"/>
    <property type="evidence" value="ECO:0007669"/>
    <property type="project" value="InterPro"/>
</dbReference>
<comment type="caution">
    <text evidence="7">The sequence shown here is derived from an EMBL/GenBank/DDBJ whole genome shotgun (WGS) entry which is preliminary data.</text>
</comment>
<dbReference type="Proteomes" id="UP000295367">
    <property type="component" value="Unassembled WGS sequence"/>
</dbReference>
<dbReference type="PROSITE" id="PS50173">
    <property type="entry name" value="UMUC"/>
    <property type="match status" value="1"/>
</dbReference>
<dbReference type="GO" id="GO:0003887">
    <property type="term" value="F:DNA-directed DNA polymerase activity"/>
    <property type="evidence" value="ECO:0007669"/>
    <property type="project" value="TreeGrafter"/>
</dbReference>
<gene>
    <name evidence="7" type="ORF">EDC63_1322</name>
</gene>
<accession>A0A4R3XRT1</accession>
<evidence type="ECO:0000313" key="8">
    <source>
        <dbReference type="Proteomes" id="UP000295367"/>
    </source>
</evidence>
<dbReference type="AlphaFoldDB" id="A0A4R3XRT1"/>
<dbReference type="EMBL" id="SMCO01000032">
    <property type="protein sequence ID" value="TCV79957.1"/>
    <property type="molecule type" value="Genomic_DNA"/>
</dbReference>
<evidence type="ECO:0000259" key="6">
    <source>
        <dbReference type="PROSITE" id="PS50173"/>
    </source>
</evidence>
<evidence type="ECO:0000256" key="2">
    <source>
        <dbReference type="ARBA" id="ARBA00022763"/>
    </source>
</evidence>
<dbReference type="NCBIfam" id="NF002955">
    <property type="entry name" value="PRK03609.1"/>
    <property type="match status" value="1"/>
</dbReference>
<keyword evidence="4" id="KW-0234">DNA repair</keyword>
<keyword evidence="8" id="KW-1185">Reference proteome</keyword>
<keyword evidence="2" id="KW-0227">DNA damage</keyword>
<reference evidence="7 8" key="1">
    <citation type="submission" date="2019-03" db="EMBL/GenBank/DDBJ databases">
        <title>Genomic Encyclopedia of Type Strains, Phase IV (KMG-IV): sequencing the most valuable type-strain genomes for metagenomic binning, comparative biology and taxonomic classification.</title>
        <authorList>
            <person name="Goeker M."/>
        </authorList>
    </citation>
    <scope>NUCLEOTIDE SEQUENCE [LARGE SCALE GENOMIC DNA]</scope>
    <source>
        <strain evidence="7 8">DSM 100309</strain>
    </source>
</reference>
<feature type="domain" description="UmuC" evidence="6">
    <location>
        <begin position="6"/>
        <end position="192"/>
    </location>
</feature>
<organism evidence="7 8">
    <name type="scientific">Sulfurirhabdus autotrophica</name>
    <dbReference type="NCBI Taxonomy" id="1706046"/>
    <lineage>
        <taxon>Bacteria</taxon>
        <taxon>Pseudomonadati</taxon>
        <taxon>Pseudomonadota</taxon>
        <taxon>Betaproteobacteria</taxon>
        <taxon>Nitrosomonadales</taxon>
        <taxon>Sulfuricellaceae</taxon>
        <taxon>Sulfurirhabdus</taxon>
    </lineage>
</organism>